<name>A0ABV6KTB3_9BACI</name>
<dbReference type="Proteomes" id="UP001589738">
    <property type="component" value="Unassembled WGS sequence"/>
</dbReference>
<accession>A0ABV6KTB3</accession>
<organism evidence="2 3">
    <name type="scientific">Robertmurraya beringensis</name>
    <dbReference type="NCBI Taxonomy" id="641660"/>
    <lineage>
        <taxon>Bacteria</taxon>
        <taxon>Bacillati</taxon>
        <taxon>Bacillota</taxon>
        <taxon>Bacilli</taxon>
        <taxon>Bacillales</taxon>
        <taxon>Bacillaceae</taxon>
        <taxon>Robertmurraya</taxon>
    </lineage>
</organism>
<evidence type="ECO:0000313" key="3">
    <source>
        <dbReference type="Proteomes" id="UP001589738"/>
    </source>
</evidence>
<dbReference type="Pfam" id="PF08858">
    <property type="entry name" value="IDEAL"/>
    <property type="match status" value="1"/>
</dbReference>
<dbReference type="EMBL" id="JBHLUU010000107">
    <property type="protein sequence ID" value="MFC0476572.1"/>
    <property type="molecule type" value="Genomic_DNA"/>
</dbReference>
<evidence type="ECO:0000313" key="2">
    <source>
        <dbReference type="EMBL" id="MFC0476572.1"/>
    </source>
</evidence>
<reference evidence="2 3" key="1">
    <citation type="submission" date="2024-09" db="EMBL/GenBank/DDBJ databases">
        <authorList>
            <person name="Sun Q."/>
            <person name="Mori K."/>
        </authorList>
    </citation>
    <scope>NUCLEOTIDE SEQUENCE [LARGE SCALE GENOMIC DNA]</scope>
    <source>
        <strain evidence="2 3">CGMCC 1.9126</strain>
    </source>
</reference>
<proteinExistence type="predicted"/>
<dbReference type="Gene3D" id="4.10.810.10">
    <property type="entry name" value="Virus Scaffolding Protein, Chain A"/>
    <property type="match status" value="1"/>
</dbReference>
<protein>
    <submittedName>
        <fullName evidence="2">IDEAL domain-containing protein</fullName>
    </submittedName>
</protein>
<sequence length="120" mass="13887">MKPFQVGDWVRGKTNYGELFHGYIHSDEPFSQNMKVRVIKSDNEEMEGKVISANPIKMRRLETSATYSKDSILALIDIALLIKDKEWFMELTSLLTKPTILEAQMINKSAINRIEKRQNI</sequence>
<dbReference type="InterPro" id="IPR027393">
    <property type="entry name" value="Virus_scaffolding_prot_C"/>
</dbReference>
<dbReference type="InterPro" id="IPR014957">
    <property type="entry name" value="IDEAL_dom"/>
</dbReference>
<evidence type="ECO:0000259" key="1">
    <source>
        <dbReference type="Pfam" id="PF08858"/>
    </source>
</evidence>
<dbReference type="RefSeq" id="WP_377058551.1">
    <property type="nucleotide sequence ID" value="NZ_JBHLUU010000107.1"/>
</dbReference>
<keyword evidence="3" id="KW-1185">Reference proteome</keyword>
<gene>
    <name evidence="2" type="ORF">ACFFHF_15285</name>
</gene>
<feature type="domain" description="IDEAL" evidence="1">
    <location>
        <begin position="64"/>
        <end position="93"/>
    </location>
</feature>
<comment type="caution">
    <text evidence="2">The sequence shown here is derived from an EMBL/GenBank/DDBJ whole genome shotgun (WGS) entry which is preliminary data.</text>
</comment>